<feature type="transmembrane region" description="Helical" evidence="10">
    <location>
        <begin position="235"/>
        <end position="255"/>
    </location>
</feature>
<feature type="transmembrane region" description="Helical" evidence="10">
    <location>
        <begin position="80"/>
        <end position="101"/>
    </location>
</feature>
<evidence type="ECO:0000256" key="3">
    <source>
        <dbReference type="ARBA" id="ARBA00012132"/>
    </source>
</evidence>
<keyword evidence="4" id="KW-0808">Transferase</keyword>
<dbReference type="OrthoDB" id="377083at2759"/>
<dbReference type="GO" id="GO:0043048">
    <property type="term" value="P:dolichyl monophosphate biosynthetic process"/>
    <property type="evidence" value="ECO:0007669"/>
    <property type="project" value="TreeGrafter"/>
</dbReference>
<sequence length="487" mass="53835">MLRKKRISYNKPCEELECIPTTLTTSKAFKTLFALDKQVTRNIRSSHIETRPVDSNGLWCCALIPAILISYSVAYKVSPLYKLVAFLGFGLLCYSILFSLFLYMSTLILYSKLNAGCIVSMLLSTVPIYVYTDFGLAMALVFSVLAVYPYSMLLKLALVQCPRTFTVGEAMIMCQSVVLFIVTGVAIYYTEFVTPELLAKDNEMTFIAIYVYTVLSTVGLIVTALYFLQDEDKNLKVLGIIFAFGAVFALTVLHLCLGKTCLPDFVYYIIGSQVRLHLFTMWSVLVVLTVLVLMYHTEAGDKATTSARKAYHILGALVFLTGILNDVPFMVLASGISAGIIILLEALRLSRIEPISAALQAAFDIYCDEKDCGVLAMTPIYLYFGLACPLALVPWRGSKMELELMSGVLATGIGDTAASWFGHRYGVNYWPGSSRTMEGTAFNVGLQMVAVYFLHLFEWLDAPHWVVRTGVAAAVSALVEAQTQQVD</sequence>
<protein>
    <recommendedName>
        <fullName evidence="3">dolichol kinase</fullName>
        <ecNumber evidence="3">2.7.1.108</ecNumber>
    </recommendedName>
</protein>
<evidence type="ECO:0000256" key="4">
    <source>
        <dbReference type="ARBA" id="ARBA00022679"/>
    </source>
</evidence>
<evidence type="ECO:0000256" key="6">
    <source>
        <dbReference type="ARBA" id="ARBA00022777"/>
    </source>
</evidence>
<dbReference type="EC" id="2.7.1.108" evidence="3"/>
<keyword evidence="8 10" id="KW-1133">Transmembrane helix</keyword>
<feature type="transmembrane region" description="Helical" evidence="10">
    <location>
        <begin position="374"/>
        <end position="395"/>
    </location>
</feature>
<feature type="transmembrane region" description="Helical" evidence="10">
    <location>
        <begin position="209"/>
        <end position="228"/>
    </location>
</feature>
<name>A0A1E1WDM3_PECGO</name>
<dbReference type="PANTHER" id="PTHR13205:SF15">
    <property type="entry name" value="DOLICHOL KINASE"/>
    <property type="match status" value="1"/>
</dbReference>
<proteinExistence type="inferred from homology"/>
<feature type="transmembrane region" description="Helical" evidence="10">
    <location>
        <begin position="170"/>
        <end position="189"/>
    </location>
</feature>
<dbReference type="GO" id="GO:0004168">
    <property type="term" value="F:dolichol kinase activity"/>
    <property type="evidence" value="ECO:0007669"/>
    <property type="project" value="UniProtKB-EC"/>
</dbReference>
<keyword evidence="9 10" id="KW-0472">Membrane</keyword>
<dbReference type="PANTHER" id="PTHR13205">
    <property type="entry name" value="TRANSMEMBRANE PROTEIN 15-RELATED"/>
    <property type="match status" value="1"/>
</dbReference>
<gene>
    <name evidence="12" type="ORF">g.7382</name>
    <name evidence="11" type="ORF">g.7385</name>
</gene>
<keyword evidence="6" id="KW-0418">Kinase</keyword>
<dbReference type="EMBL" id="GDQN01001206">
    <property type="protein sequence ID" value="JAT89848.1"/>
    <property type="molecule type" value="Transcribed_RNA"/>
</dbReference>
<evidence type="ECO:0000256" key="9">
    <source>
        <dbReference type="ARBA" id="ARBA00023136"/>
    </source>
</evidence>
<dbReference type="InterPro" id="IPR032974">
    <property type="entry name" value="Polypren_kinase"/>
</dbReference>
<evidence type="ECO:0000313" key="11">
    <source>
        <dbReference type="EMBL" id="JAT85059.1"/>
    </source>
</evidence>
<dbReference type="AlphaFoldDB" id="A0A1E1WDM3"/>
<evidence type="ECO:0000256" key="8">
    <source>
        <dbReference type="ARBA" id="ARBA00022989"/>
    </source>
</evidence>
<feature type="transmembrane region" description="Helical" evidence="10">
    <location>
        <begin position="113"/>
        <end position="131"/>
    </location>
</feature>
<evidence type="ECO:0000256" key="10">
    <source>
        <dbReference type="SAM" id="Phobius"/>
    </source>
</evidence>
<feature type="transmembrane region" description="Helical" evidence="10">
    <location>
        <begin position="316"/>
        <end position="344"/>
    </location>
</feature>
<evidence type="ECO:0000313" key="12">
    <source>
        <dbReference type="EMBL" id="JAT89848.1"/>
    </source>
</evidence>
<dbReference type="EMBL" id="GDQN01005995">
    <property type="protein sequence ID" value="JAT85059.1"/>
    <property type="molecule type" value="Transcribed_RNA"/>
</dbReference>
<feature type="transmembrane region" description="Helical" evidence="10">
    <location>
        <begin position="137"/>
        <end position="158"/>
    </location>
</feature>
<evidence type="ECO:0000256" key="7">
    <source>
        <dbReference type="ARBA" id="ARBA00022824"/>
    </source>
</evidence>
<evidence type="ECO:0000256" key="1">
    <source>
        <dbReference type="ARBA" id="ARBA00004477"/>
    </source>
</evidence>
<comment type="similarity">
    <text evidence="2">Belongs to the polyprenol kinase family.</text>
</comment>
<evidence type="ECO:0000256" key="5">
    <source>
        <dbReference type="ARBA" id="ARBA00022692"/>
    </source>
</evidence>
<reference evidence="11" key="1">
    <citation type="submission" date="2015-09" db="EMBL/GenBank/DDBJ databases">
        <title>De novo assembly of Pectinophora gossypiella (Pink Bollworm) gut transcriptome.</title>
        <authorList>
            <person name="Tassone E.E."/>
        </authorList>
    </citation>
    <scope>NUCLEOTIDE SEQUENCE</scope>
</reference>
<dbReference type="GO" id="GO:0005789">
    <property type="term" value="C:endoplasmic reticulum membrane"/>
    <property type="evidence" value="ECO:0007669"/>
    <property type="project" value="UniProtKB-SubCell"/>
</dbReference>
<keyword evidence="5 10" id="KW-0812">Transmembrane</keyword>
<keyword evidence="7" id="KW-0256">Endoplasmic reticulum</keyword>
<feature type="non-terminal residue" evidence="11">
    <location>
        <position position="487"/>
    </location>
</feature>
<accession>A0A1E1WDM3</accession>
<feature type="transmembrane region" description="Helical" evidence="10">
    <location>
        <begin position="275"/>
        <end position="295"/>
    </location>
</feature>
<organism evidence="11">
    <name type="scientific">Pectinophora gossypiella</name>
    <name type="common">Cotton pink bollworm</name>
    <name type="synonym">Depressaria gossypiella</name>
    <dbReference type="NCBI Taxonomy" id="13191"/>
    <lineage>
        <taxon>Eukaryota</taxon>
        <taxon>Metazoa</taxon>
        <taxon>Ecdysozoa</taxon>
        <taxon>Arthropoda</taxon>
        <taxon>Hexapoda</taxon>
        <taxon>Insecta</taxon>
        <taxon>Pterygota</taxon>
        <taxon>Neoptera</taxon>
        <taxon>Endopterygota</taxon>
        <taxon>Lepidoptera</taxon>
        <taxon>Glossata</taxon>
        <taxon>Ditrysia</taxon>
        <taxon>Gelechioidea</taxon>
        <taxon>Gelechiidae</taxon>
        <taxon>Apatetrinae</taxon>
        <taxon>Pectinophora</taxon>
    </lineage>
</organism>
<comment type="subcellular location">
    <subcellularLocation>
        <location evidence="1">Endoplasmic reticulum membrane</location>
        <topology evidence="1">Multi-pass membrane protein</topology>
    </subcellularLocation>
</comment>
<evidence type="ECO:0000256" key="2">
    <source>
        <dbReference type="ARBA" id="ARBA00010794"/>
    </source>
</evidence>
<feature type="transmembrane region" description="Helical" evidence="10">
    <location>
        <begin position="56"/>
        <end position="74"/>
    </location>
</feature>